<name>A0A5S4ZNT6_9FIRM</name>
<evidence type="ECO:0000313" key="2">
    <source>
        <dbReference type="Proteomes" id="UP000323166"/>
    </source>
</evidence>
<accession>A0A5S4ZNT6</accession>
<proteinExistence type="predicted"/>
<gene>
    <name evidence="1" type="ORF">LX24_02501</name>
</gene>
<dbReference type="EMBL" id="VNHM01000016">
    <property type="protein sequence ID" value="TYO93937.1"/>
    <property type="molecule type" value="Genomic_DNA"/>
</dbReference>
<comment type="caution">
    <text evidence="1">The sequence shown here is derived from an EMBL/GenBank/DDBJ whole genome shotgun (WGS) entry which is preliminary data.</text>
</comment>
<dbReference type="Proteomes" id="UP000323166">
    <property type="component" value="Unassembled WGS sequence"/>
</dbReference>
<evidence type="ECO:0000313" key="1">
    <source>
        <dbReference type="EMBL" id="TYO93937.1"/>
    </source>
</evidence>
<reference evidence="1 2" key="1">
    <citation type="submission" date="2019-07" db="EMBL/GenBank/DDBJ databases">
        <title>Genomic Encyclopedia of Type Strains, Phase I: the one thousand microbial genomes (KMG-I) project.</title>
        <authorList>
            <person name="Kyrpides N."/>
        </authorList>
    </citation>
    <scope>NUCLEOTIDE SEQUENCE [LARGE SCALE GENOMIC DNA]</scope>
    <source>
        <strain evidence="1 2">DSM 6562</strain>
    </source>
</reference>
<dbReference type="AlphaFoldDB" id="A0A5S4ZNT6"/>
<dbReference type="Pfam" id="PF02596">
    <property type="entry name" value="DUF169"/>
    <property type="match status" value="1"/>
</dbReference>
<keyword evidence="2" id="KW-1185">Reference proteome</keyword>
<sequence length="261" mass="29238">MQSKIAKAIELKYYPIAVLHTNEKPEGALQFKEKGWGCVAAMLNGAAKGKTVVFDRKTFGCLGGGVGLGFGNQYEHFPGGIESFLSTGNKEFCNTEMGKNIVRNIPALEHGEGYIKSPELARKFIDSLPMRDIPEKYVVFKPLDQVTEEEEPKNIIFLVNPDQLSALVVLANYARETNDNVTVQFGAGCHQTCLIPYHEGESDNPRAVIGLTDISVRKQFEKDILSFTVPYKMFLEMESNVEGSFLDRDVWQKVLQRNRPK</sequence>
<protein>
    <submittedName>
        <fullName evidence="1">Uncharacterized protein (DUF169 family)</fullName>
    </submittedName>
</protein>
<organism evidence="1 2">
    <name type="scientific">Desulfallas thermosapovorans DSM 6562</name>
    <dbReference type="NCBI Taxonomy" id="1121431"/>
    <lineage>
        <taxon>Bacteria</taxon>
        <taxon>Bacillati</taxon>
        <taxon>Bacillota</taxon>
        <taxon>Clostridia</taxon>
        <taxon>Eubacteriales</taxon>
        <taxon>Desulfallaceae</taxon>
        <taxon>Desulfallas</taxon>
    </lineage>
</organism>
<dbReference type="RefSeq" id="WP_166512461.1">
    <property type="nucleotide sequence ID" value="NZ_VNHM01000016.1"/>
</dbReference>
<dbReference type="InterPro" id="IPR003748">
    <property type="entry name" value="DUF169"/>
</dbReference>